<dbReference type="PANTHER" id="PTHR43081:SF17">
    <property type="entry name" value="BLL5647 PROTEIN"/>
    <property type="match status" value="1"/>
</dbReference>
<organism evidence="11 12">
    <name type="scientific">Nocardioides mangrovicus</name>
    <dbReference type="NCBI Taxonomy" id="2478913"/>
    <lineage>
        <taxon>Bacteria</taxon>
        <taxon>Bacillati</taxon>
        <taxon>Actinomycetota</taxon>
        <taxon>Actinomycetes</taxon>
        <taxon>Propionibacteriales</taxon>
        <taxon>Nocardioidaceae</taxon>
        <taxon>Nocardioides</taxon>
    </lineage>
</organism>
<dbReference type="AlphaFoldDB" id="A0A3L8NYK4"/>
<feature type="domain" description="HAMP" evidence="10">
    <location>
        <begin position="255"/>
        <end position="307"/>
    </location>
</feature>
<gene>
    <name evidence="11" type="ORF">D9V37_16470</name>
</gene>
<dbReference type="EMBL" id="RDBE01000010">
    <property type="protein sequence ID" value="RLV47737.1"/>
    <property type="molecule type" value="Genomic_DNA"/>
</dbReference>
<keyword evidence="12" id="KW-1185">Reference proteome</keyword>
<evidence type="ECO:0000256" key="2">
    <source>
        <dbReference type="ARBA" id="ARBA00005381"/>
    </source>
</evidence>
<dbReference type="PROSITE" id="PS50125">
    <property type="entry name" value="GUANYLATE_CYCLASE_2"/>
    <property type="match status" value="1"/>
</dbReference>
<evidence type="ECO:0000256" key="4">
    <source>
        <dbReference type="ARBA" id="ARBA00022692"/>
    </source>
</evidence>
<dbReference type="InterPro" id="IPR050697">
    <property type="entry name" value="Adenylyl/Guanylyl_Cyclase_3/4"/>
</dbReference>
<name>A0A3L8NYK4_9ACTN</name>
<sequence>MMRTGRDHPFGSWLLGPTGQGAKRLRVRVQVLLTFLILGDNIIGAVIASLFAAYVLPSPAPTPAVRTALLLLVPAYVLLAGAVGVVVGTAGTLRVSRWLRDDRDPSDAELRGTLRTPLRITLVQASLWAVATLLFTGVSVALQPERAFATAFVVAISGLVTSGFAYVLTEFAMRPVAARALSRRRADGVVGLGIRYRQLVFWLLGTGAPVVGLMTAAVFVLVQRDATVDQLAVVILVLGAIVLVFGCALTVINARALVGPIVAVREALEEVERGQMDTEVVVYDGTELGRMQSGFNEMVAGLRERERLRDVFGRHVGRDVAAVALDDVELGGEAREVSVLFVDLVGSTGFADEHEPAEVVEMLNRFFTVVVEEVDRHHGLVNKFIGDAVLAVFGAPNELADHATCALAAARAMSARLAREVPQIGAGVGVATGEAVAGNVGDASRFEYTVIGDAVNSAARITDLAKDVDGALLAAWDSVAAAHPDEAAHWQRYGTERLRGRSSDTELGVPSSEPT</sequence>
<dbReference type="Pfam" id="PF00672">
    <property type="entry name" value="HAMP"/>
    <property type="match status" value="1"/>
</dbReference>
<comment type="similarity">
    <text evidence="2">Belongs to the adenylyl cyclase class-3 family.</text>
</comment>
<dbReference type="InterPro" id="IPR003660">
    <property type="entry name" value="HAMP_dom"/>
</dbReference>
<evidence type="ECO:0000256" key="5">
    <source>
        <dbReference type="ARBA" id="ARBA00022989"/>
    </source>
</evidence>
<dbReference type="SMART" id="SM00304">
    <property type="entry name" value="HAMP"/>
    <property type="match status" value="1"/>
</dbReference>
<dbReference type="PANTHER" id="PTHR43081">
    <property type="entry name" value="ADENYLATE CYCLASE, TERMINAL-DIFFERENTIATION SPECIFIC-RELATED"/>
    <property type="match status" value="1"/>
</dbReference>
<keyword evidence="3" id="KW-1003">Cell membrane</keyword>
<dbReference type="GO" id="GO:0004016">
    <property type="term" value="F:adenylate cyclase activity"/>
    <property type="evidence" value="ECO:0007669"/>
    <property type="project" value="UniProtKB-ARBA"/>
</dbReference>
<evidence type="ECO:0000256" key="3">
    <source>
        <dbReference type="ARBA" id="ARBA00022475"/>
    </source>
</evidence>
<evidence type="ECO:0000313" key="11">
    <source>
        <dbReference type="EMBL" id="RLV47737.1"/>
    </source>
</evidence>
<dbReference type="Gene3D" id="6.10.340.10">
    <property type="match status" value="1"/>
</dbReference>
<feature type="domain" description="Guanylate cyclase" evidence="9">
    <location>
        <begin position="338"/>
        <end position="462"/>
    </location>
</feature>
<dbReference type="GO" id="GO:0005886">
    <property type="term" value="C:plasma membrane"/>
    <property type="evidence" value="ECO:0007669"/>
    <property type="project" value="UniProtKB-SubCell"/>
</dbReference>
<reference evidence="11 12" key="1">
    <citation type="submission" date="2018-10" db="EMBL/GenBank/DDBJ databases">
        <title>Marmoricola sp. 4Q3S-7 whole genome shotgun sequence.</title>
        <authorList>
            <person name="Li F."/>
        </authorList>
    </citation>
    <scope>NUCLEOTIDE SEQUENCE [LARGE SCALE GENOMIC DNA]</scope>
    <source>
        <strain evidence="11 12">4Q3S-7</strain>
    </source>
</reference>
<dbReference type="SMART" id="SM00044">
    <property type="entry name" value="CYCc"/>
    <property type="match status" value="1"/>
</dbReference>
<dbReference type="Gene3D" id="3.30.70.1230">
    <property type="entry name" value="Nucleotide cyclase"/>
    <property type="match status" value="1"/>
</dbReference>
<dbReference type="GO" id="GO:0035556">
    <property type="term" value="P:intracellular signal transduction"/>
    <property type="evidence" value="ECO:0007669"/>
    <property type="project" value="InterPro"/>
</dbReference>
<feature type="transmembrane region" description="Helical" evidence="8">
    <location>
        <begin position="148"/>
        <end position="169"/>
    </location>
</feature>
<comment type="subcellular location">
    <subcellularLocation>
        <location evidence="1">Cell membrane</location>
        <topology evidence="1">Multi-pass membrane protein</topology>
    </subcellularLocation>
</comment>
<keyword evidence="6 8" id="KW-0472">Membrane</keyword>
<evidence type="ECO:0000256" key="6">
    <source>
        <dbReference type="ARBA" id="ARBA00023136"/>
    </source>
</evidence>
<dbReference type="PROSITE" id="PS50885">
    <property type="entry name" value="HAMP"/>
    <property type="match status" value="1"/>
</dbReference>
<dbReference type="CDD" id="cd06225">
    <property type="entry name" value="HAMP"/>
    <property type="match status" value="1"/>
</dbReference>
<dbReference type="SUPFAM" id="SSF55073">
    <property type="entry name" value="Nucleotide cyclase"/>
    <property type="match status" value="1"/>
</dbReference>
<evidence type="ECO:0000259" key="9">
    <source>
        <dbReference type="PROSITE" id="PS50125"/>
    </source>
</evidence>
<evidence type="ECO:0000256" key="1">
    <source>
        <dbReference type="ARBA" id="ARBA00004651"/>
    </source>
</evidence>
<dbReference type="Proteomes" id="UP000281708">
    <property type="component" value="Unassembled WGS sequence"/>
</dbReference>
<proteinExistence type="inferred from homology"/>
<dbReference type="InterPro" id="IPR029787">
    <property type="entry name" value="Nucleotide_cyclase"/>
</dbReference>
<feature type="transmembrane region" description="Helical" evidence="8">
    <location>
        <begin position="120"/>
        <end position="142"/>
    </location>
</feature>
<protein>
    <submittedName>
        <fullName evidence="11">Adenylate/guanylate cyclase domain-containing protein</fullName>
    </submittedName>
</protein>
<feature type="transmembrane region" description="Helical" evidence="8">
    <location>
        <begin position="199"/>
        <end position="219"/>
    </location>
</feature>
<dbReference type="SUPFAM" id="SSF158472">
    <property type="entry name" value="HAMP domain-like"/>
    <property type="match status" value="1"/>
</dbReference>
<evidence type="ECO:0000259" key="10">
    <source>
        <dbReference type="PROSITE" id="PS50885"/>
    </source>
</evidence>
<dbReference type="CDD" id="cd07302">
    <property type="entry name" value="CHD"/>
    <property type="match status" value="1"/>
</dbReference>
<accession>A0A3L8NYK4</accession>
<dbReference type="OrthoDB" id="368920at2"/>
<dbReference type="GO" id="GO:0006171">
    <property type="term" value="P:cAMP biosynthetic process"/>
    <property type="evidence" value="ECO:0007669"/>
    <property type="project" value="TreeGrafter"/>
</dbReference>
<comment type="caution">
    <text evidence="11">The sequence shown here is derived from an EMBL/GenBank/DDBJ whole genome shotgun (WGS) entry which is preliminary data.</text>
</comment>
<feature type="transmembrane region" description="Helical" evidence="8">
    <location>
        <begin position="231"/>
        <end position="252"/>
    </location>
</feature>
<feature type="region of interest" description="Disordered" evidence="7">
    <location>
        <begin position="496"/>
        <end position="515"/>
    </location>
</feature>
<dbReference type="InterPro" id="IPR001054">
    <property type="entry name" value="A/G_cyclase"/>
</dbReference>
<keyword evidence="5 8" id="KW-1133">Transmembrane helix</keyword>
<feature type="transmembrane region" description="Helical" evidence="8">
    <location>
        <begin position="68"/>
        <end position="93"/>
    </location>
</feature>
<evidence type="ECO:0000256" key="7">
    <source>
        <dbReference type="SAM" id="MobiDB-lite"/>
    </source>
</evidence>
<evidence type="ECO:0000313" key="12">
    <source>
        <dbReference type="Proteomes" id="UP000281708"/>
    </source>
</evidence>
<dbReference type="Pfam" id="PF00211">
    <property type="entry name" value="Guanylate_cyc"/>
    <property type="match status" value="1"/>
</dbReference>
<evidence type="ECO:0000256" key="8">
    <source>
        <dbReference type="SAM" id="Phobius"/>
    </source>
</evidence>
<keyword evidence="4 8" id="KW-0812">Transmembrane</keyword>
<feature type="transmembrane region" description="Helical" evidence="8">
    <location>
        <begin position="31"/>
        <end position="56"/>
    </location>
</feature>